<name>A0ABZ2G0B1_9SPHN</name>
<protein>
    <recommendedName>
        <fullName evidence="4">Ig-like domain-containing protein</fullName>
    </recommendedName>
</protein>
<organism evidence="2 3">
    <name type="scientific">Sphingomonas kaistensis</name>
    <dbReference type="NCBI Taxonomy" id="298708"/>
    <lineage>
        <taxon>Bacteria</taxon>
        <taxon>Pseudomonadati</taxon>
        <taxon>Pseudomonadota</taxon>
        <taxon>Alphaproteobacteria</taxon>
        <taxon>Sphingomonadales</taxon>
        <taxon>Sphingomonadaceae</taxon>
        <taxon>Sphingomonas</taxon>
    </lineage>
</organism>
<dbReference type="Proteomes" id="UP001382935">
    <property type="component" value="Chromosome"/>
</dbReference>
<sequence length="135" mass="13550">MTTRFPLLLALGAALTLSACNDGGHTIVQQGPTDTMANEIANAAPVELPPSIAASKTYRCDGNKVVEIDWTEQGGKPAGANFRVGADTVESTVTTAPAEGTGPYTGADGAAVSGTKDASSVQVTVPGESAITCRA</sequence>
<feature type="chain" id="PRO_5045388562" description="Ig-like domain-containing protein" evidence="1">
    <location>
        <begin position="22"/>
        <end position="135"/>
    </location>
</feature>
<dbReference type="PROSITE" id="PS51257">
    <property type="entry name" value="PROKAR_LIPOPROTEIN"/>
    <property type="match status" value="1"/>
</dbReference>
<feature type="signal peptide" evidence="1">
    <location>
        <begin position="1"/>
        <end position="21"/>
    </location>
</feature>
<accession>A0ABZ2G0B1</accession>
<keyword evidence="1" id="KW-0732">Signal</keyword>
<keyword evidence="3" id="KW-1185">Reference proteome</keyword>
<evidence type="ECO:0000313" key="2">
    <source>
        <dbReference type="EMBL" id="WWM69270.1"/>
    </source>
</evidence>
<reference evidence="2 3" key="1">
    <citation type="submission" date="2024-02" db="EMBL/GenBank/DDBJ databases">
        <title>Full genome sequence of Sphingomonas kaistensis.</title>
        <authorList>
            <person name="Poletto B.L."/>
            <person name="Silva G."/>
            <person name="Galante D."/>
            <person name="Campos K.R."/>
            <person name="Santos M.B.N."/>
            <person name="Sacchi C.T."/>
        </authorList>
    </citation>
    <scope>NUCLEOTIDE SEQUENCE [LARGE SCALE GENOMIC DNA]</scope>
    <source>
        <strain evidence="2 3">MA4R</strain>
    </source>
</reference>
<dbReference type="RefSeq" id="WP_338501190.1">
    <property type="nucleotide sequence ID" value="NZ_CP145607.1"/>
</dbReference>
<evidence type="ECO:0000256" key="1">
    <source>
        <dbReference type="SAM" id="SignalP"/>
    </source>
</evidence>
<evidence type="ECO:0008006" key="4">
    <source>
        <dbReference type="Google" id="ProtNLM"/>
    </source>
</evidence>
<gene>
    <name evidence="2" type="ORF">V6R86_00760</name>
</gene>
<proteinExistence type="predicted"/>
<dbReference type="EMBL" id="CP145607">
    <property type="protein sequence ID" value="WWM69270.1"/>
    <property type="molecule type" value="Genomic_DNA"/>
</dbReference>
<evidence type="ECO:0000313" key="3">
    <source>
        <dbReference type="Proteomes" id="UP001382935"/>
    </source>
</evidence>